<reference evidence="2" key="1">
    <citation type="submission" date="2013-12" db="EMBL/GenBank/DDBJ databases">
        <title>The Genome Sequence of Aphanomyces invadans NJM9701.</title>
        <authorList>
            <consortium name="The Broad Institute Genomics Platform"/>
            <person name="Russ C."/>
            <person name="Tyler B."/>
            <person name="van West P."/>
            <person name="Dieguez-Uribeondo J."/>
            <person name="Young S.K."/>
            <person name="Zeng Q."/>
            <person name="Gargeya S."/>
            <person name="Fitzgerald M."/>
            <person name="Abouelleil A."/>
            <person name="Alvarado L."/>
            <person name="Chapman S.B."/>
            <person name="Gainer-Dewar J."/>
            <person name="Goldberg J."/>
            <person name="Griggs A."/>
            <person name="Gujja S."/>
            <person name="Hansen M."/>
            <person name="Howarth C."/>
            <person name="Imamovic A."/>
            <person name="Ireland A."/>
            <person name="Larimer J."/>
            <person name="McCowan C."/>
            <person name="Murphy C."/>
            <person name="Pearson M."/>
            <person name="Poon T.W."/>
            <person name="Priest M."/>
            <person name="Roberts A."/>
            <person name="Saif S."/>
            <person name="Shea T."/>
            <person name="Sykes S."/>
            <person name="Wortman J."/>
            <person name="Nusbaum C."/>
            <person name="Birren B."/>
        </authorList>
    </citation>
    <scope>NUCLEOTIDE SEQUENCE [LARGE SCALE GENOMIC DNA]</scope>
    <source>
        <strain evidence="2">NJM9701</strain>
    </source>
</reference>
<dbReference type="EMBL" id="KI913953">
    <property type="protein sequence ID" value="ETW08893.1"/>
    <property type="molecule type" value="Genomic_DNA"/>
</dbReference>
<gene>
    <name evidence="2" type="ORF">H310_01386</name>
</gene>
<protein>
    <submittedName>
        <fullName evidence="2">Uncharacterized protein</fullName>
    </submittedName>
</protein>
<feature type="transmembrane region" description="Helical" evidence="1">
    <location>
        <begin position="1521"/>
        <end position="1543"/>
    </location>
</feature>
<feature type="transmembrane region" description="Helical" evidence="1">
    <location>
        <begin position="1649"/>
        <end position="1667"/>
    </location>
</feature>
<name>A0A024UTF5_9STRA</name>
<dbReference type="VEuPathDB" id="FungiDB:H310_01386"/>
<accession>A0A024UTF5</accession>
<keyword evidence="1" id="KW-0472">Membrane</keyword>
<dbReference type="eggNOG" id="ENOG502SD6V">
    <property type="taxonomic scope" value="Eukaryota"/>
</dbReference>
<proteinExistence type="predicted"/>
<dbReference type="OrthoDB" id="79012at2759"/>
<feature type="transmembrane region" description="Helical" evidence="1">
    <location>
        <begin position="1479"/>
        <end position="1501"/>
    </location>
</feature>
<keyword evidence="1" id="KW-0812">Transmembrane</keyword>
<feature type="transmembrane region" description="Helical" evidence="1">
    <location>
        <begin position="641"/>
        <end position="664"/>
    </location>
</feature>
<evidence type="ECO:0000256" key="1">
    <source>
        <dbReference type="SAM" id="Phobius"/>
    </source>
</evidence>
<keyword evidence="1" id="KW-1133">Transmembrane helix</keyword>
<dbReference type="RefSeq" id="XP_008862698.1">
    <property type="nucleotide sequence ID" value="XM_008864476.1"/>
</dbReference>
<organism evidence="2">
    <name type="scientific">Aphanomyces invadans</name>
    <dbReference type="NCBI Taxonomy" id="157072"/>
    <lineage>
        <taxon>Eukaryota</taxon>
        <taxon>Sar</taxon>
        <taxon>Stramenopiles</taxon>
        <taxon>Oomycota</taxon>
        <taxon>Saprolegniomycetes</taxon>
        <taxon>Saprolegniales</taxon>
        <taxon>Verrucalvaceae</taxon>
        <taxon>Aphanomyces</taxon>
    </lineage>
</organism>
<feature type="transmembrane region" description="Helical" evidence="1">
    <location>
        <begin position="1563"/>
        <end position="1583"/>
    </location>
</feature>
<feature type="transmembrane region" description="Helical" evidence="1">
    <location>
        <begin position="1595"/>
        <end position="1613"/>
    </location>
</feature>
<sequence>MTAATEYSNAYVVVKEGAGWRSRVWVPLGFVYVAFSVGCSLAYTVLLAEYTTNDYWWRQFNTTGGQTFIADLFNDMITLRQLGAFDLYDAARLSAYDDRVTFIDMPATAARRLVMTAIPLEKALATIRQNSLYENAYSIVAHCWVDFDRRFEMAHTAARQRRCASRRLDNAGVYLEVVLRNVDYDDLTLSSYGIQVHQTILAPIHAMPGGPAWVTSVYNHTLQWIPAEDEVSLWRRHGLRHFTLQFQNRFQYGLDSSITIVNAMMVTKTMTIATMPYIDRGLASWSTRTISVGLWSDMVKAIGFGANLVRNSNMSVEAVGRDWEIAYFGSTSTVGTTLMRQYIGPLANWDTTHVLPPQSLVELVVAFQARFLAAISRGDPSMAMVMNSLVPFDIEVAPPRWIGDNMAYYGGNPICAHATTGRSYVQMPFSFDDTCQSQTPFHISLDAPGVVFAMLLANITAPESIFDACSCATAAFTAACEQILATALAPLPAFQSTLDAQLLVAAMHDIEVVNISLMQMATVNVSKNVLLVQPIVGDTAWSLFGWATLFDWVDGTREVFTFEGDAGALTLMSDRSDDVHVAANTLELPKAACLYFWTAVVWVSVLAGAVMCLSFVYAAMDKFQIEGRNLFQFNRVVGSVWIGRPLLFVRGITAIIIVSTAPATIVHDRVTSFVRYHRPWTSQLLLYSESLWTVYVMNDIVLPITTHLQLAKEVAPLSSVLAFVGTMSLDILAPYEVQATTMLDCTYTSFRRGVSCSNGEIKLGSGERVAHILGLQLASLIVAQLVVVGYSWRYPSRRPPRTGTLNHVLIPAATEAYFVRSAGSSASSRHLDAVACVMSGMLPWQQNLFDFKIWATVERHNQHRRMSFLDAKFKHLTAAMTEPPKFGPMHSWLGGVGLLYMVTSISGSYAFLQLTQAAMANDIWWALFDTNTQVHLSNWFNQNLQLRSVASNVNLTALGHGALALTTNTSATALQVAPLYASSVQDEVNSLANVIQSLRQLETCSIPWVMTAYCYVDFSRRWEMAGTAAQQRRCARDLGNAAVYLESALRNTDWTEFGRCWGHAFDVGVFQHLQSSRDGLAWLSETQHAMATTSVPSEVAVWANANMSSYGTQWQNYKSLGVVETFSIQNAFGWQYPLTLKYSNGSMQLLVQTTLKMQRPLAHDLLAIMSNSSRVCGQSLVRSSSAFAYLNATVEDALVDARLLVPPLGVGFSLTRQFLGPFGSITMKRVACPLPLRELYQSITFALTELLASDQEAQHTMWPIYSSFTVSPRPKMWNSVGLGGGNVLCEFNPAETTTKIPGIAFSSAGSCGLNLQEFIIGDTKVLLEALIAAGNVSVPAVAQLEIRNPTSTLAVLHDSVDLLSTHLDRGTANTLHARAQTVKHVVRDDVRLAMVQFIRRGSNGPYSLSHMVLFNESDVDFDVYAWLYVFNWVQGVREVVSFEGDMDNLTLLSSATNLLDLAVNPMEVPSNVAYYIRYLVQYITLVMLCVAAVVCLCIVALRGRVEAVNMIVFSRLAGLVWIGRSFLFVRALSAICLLSTSTLVLKRPLDGLVSYFESTHQPWYMVVLAAGELNWMVYIINDVFSVVTKQYTASYARSSFFVTWIASAVWVFVAPPTLSVTLARNCTAVAIDLQVVCSSGIVEIGSVRHFYSLLALVVACCALCYAAERVWRARTKTAPPAPSQGSLLLYAAAKHHFRTDKWDYMGTQYIDKASAVLTGILSVEGHGALYIFDIKTWRVYVISIHDMNDQATEAPLHLRHALPLVE</sequence>
<evidence type="ECO:0000313" key="2">
    <source>
        <dbReference type="EMBL" id="ETW08893.1"/>
    </source>
</evidence>
<feature type="transmembrane region" description="Helical" evidence="1">
    <location>
        <begin position="24"/>
        <end position="46"/>
    </location>
</feature>
<feature type="transmembrane region" description="Helical" evidence="1">
    <location>
        <begin position="594"/>
        <end position="620"/>
    </location>
</feature>
<dbReference type="GeneID" id="20078436"/>